<dbReference type="InterPro" id="IPR020942">
    <property type="entry name" value="Cyt_c_III_dom"/>
</dbReference>
<keyword evidence="6" id="KW-1133">Transmembrane helix</keyword>
<feature type="transmembrane region" description="Helical" evidence="6">
    <location>
        <begin position="12"/>
        <end position="29"/>
    </location>
</feature>
<evidence type="ECO:0000256" key="3">
    <source>
        <dbReference type="ARBA" id="ARBA00022723"/>
    </source>
</evidence>
<dbReference type="InterPro" id="IPR036280">
    <property type="entry name" value="Multihaem_cyt_sf"/>
</dbReference>
<evidence type="ECO:0000256" key="5">
    <source>
        <dbReference type="ARBA" id="ARBA00023004"/>
    </source>
</evidence>
<evidence type="ECO:0000313" key="9">
    <source>
        <dbReference type="EMBL" id="ALG76143.1"/>
    </source>
</evidence>
<keyword evidence="1" id="KW-0813">Transport</keyword>
<dbReference type="InterPro" id="IPR029467">
    <property type="entry name" value="Cyt_c7-like"/>
</dbReference>
<dbReference type="Pfam" id="PF14522">
    <property type="entry name" value="Cytochrome_C7"/>
    <property type="match status" value="1"/>
</dbReference>
<dbReference type="GO" id="GO:0020037">
    <property type="term" value="F:heme binding"/>
    <property type="evidence" value="ECO:0007669"/>
    <property type="project" value="InterPro"/>
</dbReference>
<keyword evidence="6" id="KW-0472">Membrane</keyword>
<dbReference type="PANTHER" id="PTHR39425:SF1">
    <property type="entry name" value="CYTOCHROME C7-LIKE DOMAIN-CONTAINING PROTEIN"/>
    <property type="match status" value="1"/>
</dbReference>
<protein>
    <submittedName>
        <fullName evidence="9">Cytochrome C</fullName>
    </submittedName>
</protein>
<dbReference type="CDD" id="cd08168">
    <property type="entry name" value="Cytochrom_C3"/>
    <property type="match status" value="1"/>
</dbReference>
<evidence type="ECO:0000256" key="2">
    <source>
        <dbReference type="ARBA" id="ARBA00022617"/>
    </source>
</evidence>
<feature type="domain" description="Class III cytochrome C" evidence="7">
    <location>
        <begin position="41"/>
        <end position="103"/>
    </location>
</feature>
<keyword evidence="2" id="KW-0349">Heme</keyword>
<keyword evidence="5" id="KW-0408">Iron</keyword>
<proteinExistence type="predicted"/>
<keyword evidence="4" id="KW-0249">Electron transport</keyword>
<dbReference type="InterPro" id="IPR002322">
    <property type="entry name" value="Cyt_c_III"/>
</dbReference>
<dbReference type="PRINTS" id="PR00609">
    <property type="entry name" value="CYTOCHROMEC3"/>
</dbReference>
<keyword evidence="3" id="KW-0479">Metal-binding</keyword>
<name>A0A0N9MU36_9ZZZZ</name>
<dbReference type="Gene3D" id="3.90.10.10">
    <property type="entry name" value="Cytochrome C3"/>
    <property type="match status" value="2"/>
</dbReference>
<dbReference type="GO" id="GO:0046872">
    <property type="term" value="F:metal ion binding"/>
    <property type="evidence" value="ECO:0007669"/>
    <property type="project" value="UniProtKB-KW"/>
</dbReference>
<keyword evidence="6" id="KW-0812">Transmembrane</keyword>
<evidence type="ECO:0000259" key="7">
    <source>
        <dbReference type="Pfam" id="PF02085"/>
    </source>
</evidence>
<dbReference type="InterPro" id="IPR053547">
    <property type="entry name" value="Multiheme_cyt_c_menaq_reduct"/>
</dbReference>
<dbReference type="NCBIfam" id="NF041781">
    <property type="entry name" value="mnquin_red_QrcA"/>
    <property type="match status" value="1"/>
</dbReference>
<dbReference type="PANTHER" id="PTHR39425">
    <property type="entry name" value="LIPOPROTEIN CYTOCHROME C"/>
    <property type="match status" value="1"/>
</dbReference>
<dbReference type="GO" id="GO:0009055">
    <property type="term" value="F:electron transfer activity"/>
    <property type="evidence" value="ECO:0007669"/>
    <property type="project" value="InterPro"/>
</dbReference>
<evidence type="ECO:0000259" key="8">
    <source>
        <dbReference type="Pfam" id="PF14522"/>
    </source>
</evidence>
<dbReference type="Pfam" id="PF02085">
    <property type="entry name" value="Cytochrom_CIII"/>
    <property type="match status" value="1"/>
</dbReference>
<accession>A0A0N9MU36</accession>
<evidence type="ECO:0000256" key="1">
    <source>
        <dbReference type="ARBA" id="ARBA00022448"/>
    </source>
</evidence>
<organism evidence="9">
    <name type="scientific">uncultured prokaryote</name>
    <dbReference type="NCBI Taxonomy" id="198431"/>
    <lineage>
        <taxon>unclassified sequences</taxon>
        <taxon>environmental samples</taxon>
    </lineage>
</organism>
<feature type="domain" description="Cytochrome c7-like" evidence="8">
    <location>
        <begin position="122"/>
        <end position="190"/>
    </location>
</feature>
<dbReference type="EMBL" id="KT795309">
    <property type="protein sequence ID" value="ALG76143.1"/>
    <property type="molecule type" value="Genomic_DNA"/>
</dbReference>
<evidence type="ECO:0000256" key="4">
    <source>
        <dbReference type="ARBA" id="ARBA00022982"/>
    </source>
</evidence>
<evidence type="ECO:0000256" key="6">
    <source>
        <dbReference type="SAM" id="Phobius"/>
    </source>
</evidence>
<dbReference type="SUPFAM" id="SSF48695">
    <property type="entry name" value="Multiheme cytochromes"/>
    <property type="match status" value="1"/>
</dbReference>
<reference evidence="9" key="1">
    <citation type="journal article" date="2015" name="Nature">
        <title>Intercellular wiring enables electron transfer between methanotrophic archaea and bacteria.</title>
        <authorList>
            <person name="Wegener G."/>
            <person name="Krukenberg V."/>
            <person name="Riedel D."/>
            <person name="Tegetmeyer H.E."/>
            <person name="Boetius A."/>
        </authorList>
    </citation>
    <scope>NUCLEOTIDE SEQUENCE</scope>
</reference>
<sequence>MSEEKERKGGWGALIVGFIISFLVGWFFFGNHFAVPPLYGKKTQPVSFNHNVHVKQAEMACEDCHYLKPNGKWSGVPKLAKCVECHEEPQGETKEEAHFIKKFVETQKEIPWLIYSKQPKNVFFSHAAHLKIAGFKCRRCHGEMGYNDKPPVYVYSKLSKYPQHTVIVMEKCMRCHKKFDAPNYCFTCHK</sequence>
<dbReference type="AlphaFoldDB" id="A0A0N9MU36"/>